<accession>M0DW63</accession>
<dbReference type="GO" id="GO:0003824">
    <property type="term" value="F:catalytic activity"/>
    <property type="evidence" value="ECO:0007669"/>
    <property type="project" value="InterPro"/>
</dbReference>
<dbReference type="AlphaFoldDB" id="M0DW63"/>
<proteinExistence type="predicted"/>
<organism evidence="5 6">
    <name type="scientific">Halorubrum saccharovorum DSM 1137</name>
    <dbReference type="NCBI Taxonomy" id="1227484"/>
    <lineage>
        <taxon>Archaea</taxon>
        <taxon>Methanobacteriati</taxon>
        <taxon>Methanobacteriota</taxon>
        <taxon>Stenosarchaea group</taxon>
        <taxon>Halobacteria</taxon>
        <taxon>Halobacteriales</taxon>
        <taxon>Haloferacaceae</taxon>
        <taxon>Halorubrum</taxon>
    </lineage>
</organism>
<feature type="short sequence motif" description="Histidine triad motif" evidence="2 3">
    <location>
        <begin position="107"/>
        <end position="111"/>
    </location>
</feature>
<feature type="active site" description="Tele-AMP-histidine intermediate" evidence="1">
    <location>
        <position position="109"/>
    </location>
</feature>
<dbReference type="InterPro" id="IPR019808">
    <property type="entry name" value="Histidine_triad_CS"/>
</dbReference>
<feature type="domain" description="HIT" evidence="4">
    <location>
        <begin position="15"/>
        <end position="122"/>
    </location>
</feature>
<evidence type="ECO:0000256" key="1">
    <source>
        <dbReference type="PIRSR" id="PIRSR601310-1"/>
    </source>
</evidence>
<dbReference type="PATRIC" id="fig|1227484.4.peg.2025"/>
<evidence type="ECO:0000313" key="6">
    <source>
        <dbReference type="Proteomes" id="UP000011514"/>
    </source>
</evidence>
<protein>
    <submittedName>
        <fullName evidence="5">Histidine triad (HIT) protein</fullName>
    </submittedName>
</protein>
<dbReference type="InterPro" id="IPR001310">
    <property type="entry name" value="Histidine_triad_HIT"/>
</dbReference>
<evidence type="ECO:0000256" key="2">
    <source>
        <dbReference type="PIRSR" id="PIRSR601310-3"/>
    </source>
</evidence>
<dbReference type="PANTHER" id="PTHR46648:SF1">
    <property type="entry name" value="ADENOSINE 5'-MONOPHOSPHORAMIDASE HNT1"/>
    <property type="match status" value="1"/>
</dbReference>
<name>M0DW63_9EURY</name>
<dbReference type="EMBL" id="AOJE01000057">
    <property type="protein sequence ID" value="ELZ38354.1"/>
    <property type="molecule type" value="Genomic_DNA"/>
</dbReference>
<evidence type="ECO:0000313" key="5">
    <source>
        <dbReference type="EMBL" id="ELZ38354.1"/>
    </source>
</evidence>
<dbReference type="PROSITE" id="PS51084">
    <property type="entry name" value="HIT_2"/>
    <property type="match status" value="1"/>
</dbReference>
<dbReference type="PRINTS" id="PR00332">
    <property type="entry name" value="HISTRIAD"/>
</dbReference>
<gene>
    <name evidence="5" type="ORF">C471_10350</name>
</gene>
<dbReference type="InterPro" id="IPR011146">
    <property type="entry name" value="HIT-like"/>
</dbReference>
<dbReference type="STRING" id="1227484.C471_10350"/>
<comment type="caution">
    <text evidence="5">The sequence shown here is derived from an EMBL/GenBank/DDBJ whole genome shotgun (WGS) entry which is preliminary data.</text>
</comment>
<dbReference type="Pfam" id="PF01230">
    <property type="entry name" value="HIT"/>
    <property type="match status" value="1"/>
</dbReference>
<reference evidence="5 6" key="1">
    <citation type="journal article" date="2014" name="PLoS Genet.">
        <title>Phylogenetically driven sequencing of extremely halophilic archaea reveals strategies for static and dynamic osmo-response.</title>
        <authorList>
            <person name="Becker E.A."/>
            <person name="Seitzer P.M."/>
            <person name="Tritt A."/>
            <person name="Larsen D."/>
            <person name="Krusor M."/>
            <person name="Yao A.I."/>
            <person name="Wu D."/>
            <person name="Madern D."/>
            <person name="Eisen J.A."/>
            <person name="Darling A.E."/>
            <person name="Facciotti M.T."/>
        </authorList>
    </citation>
    <scope>NUCLEOTIDE SEQUENCE [LARGE SCALE GENOMIC DNA]</scope>
    <source>
        <strain evidence="5 6">DSM 1137</strain>
    </source>
</reference>
<dbReference type="PROSITE" id="PS00892">
    <property type="entry name" value="HIT_1"/>
    <property type="match status" value="1"/>
</dbReference>
<dbReference type="InterPro" id="IPR036265">
    <property type="entry name" value="HIT-like_sf"/>
</dbReference>
<sequence>MGHDDDLSRMSADCIFCSIVDGDIPARTVYETDDVLAFLDATPLARGHTLVIPKSHAKHVGDLDDDLASDLFAAVTELTPRVQSTVGADGANVGINDGEAAGQEVPHVHVHIIPRFEGDGGAPLHAVGGERPDLSDDELDAVAEAIAE</sequence>
<evidence type="ECO:0000259" key="4">
    <source>
        <dbReference type="PROSITE" id="PS51084"/>
    </source>
</evidence>
<dbReference type="eggNOG" id="arCOG00419">
    <property type="taxonomic scope" value="Archaea"/>
</dbReference>
<dbReference type="GO" id="GO:0009117">
    <property type="term" value="P:nucleotide metabolic process"/>
    <property type="evidence" value="ECO:0007669"/>
    <property type="project" value="TreeGrafter"/>
</dbReference>
<dbReference type="Gene3D" id="3.30.428.10">
    <property type="entry name" value="HIT-like"/>
    <property type="match status" value="1"/>
</dbReference>
<dbReference type="PANTHER" id="PTHR46648">
    <property type="entry name" value="HIT FAMILY PROTEIN 1"/>
    <property type="match status" value="1"/>
</dbReference>
<dbReference type="SUPFAM" id="SSF54197">
    <property type="entry name" value="HIT-like"/>
    <property type="match status" value="1"/>
</dbReference>
<evidence type="ECO:0000256" key="3">
    <source>
        <dbReference type="PROSITE-ProRule" id="PRU00464"/>
    </source>
</evidence>
<keyword evidence="6" id="KW-1185">Reference proteome</keyword>
<dbReference type="Proteomes" id="UP000011514">
    <property type="component" value="Unassembled WGS sequence"/>
</dbReference>